<dbReference type="Pfam" id="PF03473">
    <property type="entry name" value="MOSC"/>
    <property type="match status" value="1"/>
</dbReference>
<dbReference type="InterPro" id="IPR005302">
    <property type="entry name" value="MoCF_Sase_C"/>
</dbReference>
<gene>
    <name evidence="2" type="ORF">Pla110_19760</name>
</gene>
<evidence type="ECO:0000313" key="3">
    <source>
        <dbReference type="Proteomes" id="UP000317178"/>
    </source>
</evidence>
<dbReference type="InterPro" id="IPR005163">
    <property type="entry name" value="Tri_helical_YiiM-like"/>
</dbReference>
<dbReference type="Gene3D" id="2.40.33.20">
    <property type="entry name" value="PK beta-barrel domain-like"/>
    <property type="match status" value="1"/>
</dbReference>
<dbReference type="OrthoDB" id="9786134at2"/>
<accession>A0A518CM08</accession>
<dbReference type="InterPro" id="IPR021948">
    <property type="entry name" value="DUF3565"/>
</dbReference>
<feature type="domain" description="MOSC" evidence="1">
    <location>
        <begin position="96"/>
        <end position="231"/>
    </location>
</feature>
<dbReference type="PANTHER" id="PTHR30212:SF4">
    <property type="entry name" value="MOSC DOMAIN-CONTAINING PROTEIN"/>
    <property type="match status" value="1"/>
</dbReference>
<reference evidence="2 3" key="1">
    <citation type="submission" date="2019-02" db="EMBL/GenBank/DDBJ databases">
        <title>Deep-cultivation of Planctomycetes and their phenomic and genomic characterization uncovers novel biology.</title>
        <authorList>
            <person name="Wiegand S."/>
            <person name="Jogler M."/>
            <person name="Boedeker C."/>
            <person name="Pinto D."/>
            <person name="Vollmers J."/>
            <person name="Rivas-Marin E."/>
            <person name="Kohn T."/>
            <person name="Peeters S.H."/>
            <person name="Heuer A."/>
            <person name="Rast P."/>
            <person name="Oberbeckmann S."/>
            <person name="Bunk B."/>
            <person name="Jeske O."/>
            <person name="Meyerdierks A."/>
            <person name="Storesund J.E."/>
            <person name="Kallscheuer N."/>
            <person name="Luecker S."/>
            <person name="Lage O.M."/>
            <person name="Pohl T."/>
            <person name="Merkel B.J."/>
            <person name="Hornburger P."/>
            <person name="Mueller R.-W."/>
            <person name="Bruemmer F."/>
            <person name="Labrenz M."/>
            <person name="Spormann A.M."/>
            <person name="Op den Camp H."/>
            <person name="Overmann J."/>
            <person name="Amann R."/>
            <person name="Jetten M.S.M."/>
            <person name="Mascher T."/>
            <person name="Medema M.H."/>
            <person name="Devos D.P."/>
            <person name="Kaster A.-K."/>
            <person name="Ovreas L."/>
            <person name="Rohde M."/>
            <person name="Galperin M.Y."/>
            <person name="Jogler C."/>
        </authorList>
    </citation>
    <scope>NUCLEOTIDE SEQUENCE [LARGE SCALE GENOMIC DNA]</scope>
    <source>
        <strain evidence="2 3">Pla110</strain>
    </source>
</reference>
<dbReference type="Proteomes" id="UP000317178">
    <property type="component" value="Chromosome"/>
</dbReference>
<dbReference type="GO" id="GO:0030170">
    <property type="term" value="F:pyridoxal phosphate binding"/>
    <property type="evidence" value="ECO:0007669"/>
    <property type="project" value="InterPro"/>
</dbReference>
<evidence type="ECO:0000313" key="2">
    <source>
        <dbReference type="EMBL" id="QDU80252.1"/>
    </source>
</evidence>
<dbReference type="PANTHER" id="PTHR30212">
    <property type="entry name" value="PROTEIN YIIM"/>
    <property type="match status" value="1"/>
</dbReference>
<dbReference type="GO" id="GO:0030151">
    <property type="term" value="F:molybdenum ion binding"/>
    <property type="evidence" value="ECO:0007669"/>
    <property type="project" value="InterPro"/>
</dbReference>
<dbReference type="InterPro" id="IPR011037">
    <property type="entry name" value="Pyrv_Knase-like_insert_dom_sf"/>
</dbReference>
<organism evidence="2 3">
    <name type="scientific">Polystyrenella longa</name>
    <dbReference type="NCBI Taxonomy" id="2528007"/>
    <lineage>
        <taxon>Bacteria</taxon>
        <taxon>Pseudomonadati</taxon>
        <taxon>Planctomycetota</taxon>
        <taxon>Planctomycetia</taxon>
        <taxon>Planctomycetales</taxon>
        <taxon>Planctomycetaceae</taxon>
        <taxon>Polystyrenella</taxon>
    </lineage>
</organism>
<dbReference type="InterPro" id="IPR052353">
    <property type="entry name" value="Benzoxazolinone_Detox_Enz"/>
</dbReference>
<sequence length="293" mass="33471">MQQPVIGYHQDEEKHWVAELGCGHNQHVRHDPPWMIREWVTSPEGREKMLGHQLNCVKCDEQAPVDERPAVVISIQVGKPQLMDVDNPWTSGFIKEPTMEPTWLGATNLDGDEQADLVHHGGPDKAVCVYSAVHYSYWNEQLALPEMNWGAFGENFTVSQLTEQDVCIGDIWSVGETLLQVSQPRQPCWKLARRWEIKDLALQVQKTGYTGWYFRVLKEGWVLPLMPIQLVERLHEQWTIAAANQVMHDNKTDWKSSSQLGALEELSSSWKKTLAKRVDTGQQPDESRRLGLG</sequence>
<dbReference type="GO" id="GO:0003824">
    <property type="term" value="F:catalytic activity"/>
    <property type="evidence" value="ECO:0007669"/>
    <property type="project" value="InterPro"/>
</dbReference>
<dbReference type="Pfam" id="PF03475">
    <property type="entry name" value="YiiM_3-alpha"/>
    <property type="match status" value="1"/>
</dbReference>
<dbReference type="RefSeq" id="WP_144995494.1">
    <property type="nucleotide sequence ID" value="NZ_CP036281.1"/>
</dbReference>
<protein>
    <submittedName>
        <fullName evidence="2">6-N-hydroxylaminopurine resistance protein</fullName>
    </submittedName>
</protein>
<evidence type="ECO:0000259" key="1">
    <source>
        <dbReference type="PROSITE" id="PS51340"/>
    </source>
</evidence>
<dbReference type="KEGG" id="plon:Pla110_19760"/>
<dbReference type="PROSITE" id="PS51340">
    <property type="entry name" value="MOSC"/>
    <property type="match status" value="1"/>
</dbReference>
<dbReference type="Pfam" id="PF12088">
    <property type="entry name" value="DUF3565"/>
    <property type="match status" value="1"/>
</dbReference>
<dbReference type="AlphaFoldDB" id="A0A518CM08"/>
<dbReference type="SUPFAM" id="SSF50800">
    <property type="entry name" value="PK beta-barrel domain-like"/>
    <property type="match status" value="1"/>
</dbReference>
<keyword evidence="3" id="KW-1185">Reference proteome</keyword>
<proteinExistence type="predicted"/>
<name>A0A518CM08_9PLAN</name>
<dbReference type="EMBL" id="CP036281">
    <property type="protein sequence ID" value="QDU80252.1"/>
    <property type="molecule type" value="Genomic_DNA"/>
</dbReference>